<accession>A0A2B8B4P4</accession>
<evidence type="ECO:0000256" key="1">
    <source>
        <dbReference type="SAM" id="MobiDB-lite"/>
    </source>
</evidence>
<keyword evidence="4" id="KW-1185">Reference proteome</keyword>
<evidence type="ECO:0000313" key="4">
    <source>
        <dbReference type="Proteomes" id="UP000225379"/>
    </source>
</evidence>
<evidence type="ECO:0000259" key="2">
    <source>
        <dbReference type="PROSITE" id="PS50106"/>
    </source>
</evidence>
<feature type="domain" description="PDZ" evidence="2">
    <location>
        <begin position="150"/>
        <end position="233"/>
    </location>
</feature>
<gene>
    <name evidence="3" type="ORF">CRT60_14985</name>
</gene>
<dbReference type="InterPro" id="IPR036034">
    <property type="entry name" value="PDZ_sf"/>
</dbReference>
<dbReference type="OrthoDB" id="7302402at2"/>
<sequence>MQRVRTGAPVWMAALVVALGAGMLSGCAVDPVGLAIGAVGAAGAPSQASQVAETASYYRGTSCEALAMLLQTNTDSLSSTPPEYRQSMSVNIQALRQVMTEQRCPASGSGASAGASPHLPPATAAGSPGLGGTAVGTSPGSAPAPASEPQGRVGISVAPVTAQTAQAVGLEAPRGLLVMELMPGQAADVSGIRPGDVILEVRGVAMGDPMQMRRVLGLVPDGQSVLVKLWRGRQLRELVVGPVASNTPALPAGAVYADAPAPMAAPLRERFCVAQLMTSGALAGGVRSTLFTVRNTGSEAESAKTMAAFLQAAQKAQPGRWLAPQMRPTCTGDATACSSVNADSEVLMMLCRTERGEGAQVYESLRQSRPMTELAWSPPTP</sequence>
<reference evidence="4" key="1">
    <citation type="submission" date="2017-10" db="EMBL/GenBank/DDBJ databases">
        <authorList>
            <person name="Kravchenko I.K."/>
            <person name="Grouzdev D.S."/>
        </authorList>
    </citation>
    <scope>NUCLEOTIDE SEQUENCE [LARGE SCALE GENOMIC DNA]</scope>
    <source>
        <strain evidence="4">B2</strain>
    </source>
</reference>
<dbReference type="PROSITE" id="PS50106">
    <property type="entry name" value="PDZ"/>
    <property type="match status" value="1"/>
</dbReference>
<proteinExistence type="predicted"/>
<dbReference type="SMART" id="SM00228">
    <property type="entry name" value="PDZ"/>
    <property type="match status" value="1"/>
</dbReference>
<dbReference type="Pfam" id="PF00595">
    <property type="entry name" value="PDZ"/>
    <property type="match status" value="1"/>
</dbReference>
<dbReference type="PROSITE" id="PS51257">
    <property type="entry name" value="PROKAR_LIPOPROTEIN"/>
    <property type="match status" value="1"/>
</dbReference>
<dbReference type="AlphaFoldDB" id="A0A2B8B4P4"/>
<name>A0A2B8B4P4_9PROT</name>
<comment type="caution">
    <text evidence="3">The sequence shown here is derived from an EMBL/GenBank/DDBJ whole genome shotgun (WGS) entry which is preliminary data.</text>
</comment>
<evidence type="ECO:0000313" key="3">
    <source>
        <dbReference type="EMBL" id="PGH56254.1"/>
    </source>
</evidence>
<feature type="compositionally biased region" description="Low complexity" evidence="1">
    <location>
        <begin position="138"/>
        <end position="147"/>
    </location>
</feature>
<dbReference type="EMBL" id="PDKW01000041">
    <property type="protein sequence ID" value="PGH56254.1"/>
    <property type="molecule type" value="Genomic_DNA"/>
</dbReference>
<dbReference type="Gene3D" id="2.30.42.10">
    <property type="match status" value="1"/>
</dbReference>
<dbReference type="InterPro" id="IPR001478">
    <property type="entry name" value="PDZ"/>
</dbReference>
<protein>
    <recommendedName>
        <fullName evidence="2">PDZ domain-containing protein</fullName>
    </recommendedName>
</protein>
<organism evidence="3 4">
    <name type="scientific">Azospirillum palustre</name>
    <dbReference type="NCBI Taxonomy" id="2044885"/>
    <lineage>
        <taxon>Bacteria</taxon>
        <taxon>Pseudomonadati</taxon>
        <taxon>Pseudomonadota</taxon>
        <taxon>Alphaproteobacteria</taxon>
        <taxon>Rhodospirillales</taxon>
        <taxon>Azospirillaceae</taxon>
        <taxon>Azospirillum</taxon>
    </lineage>
</organism>
<dbReference type="SUPFAM" id="SSF50156">
    <property type="entry name" value="PDZ domain-like"/>
    <property type="match status" value="1"/>
</dbReference>
<dbReference type="Proteomes" id="UP000225379">
    <property type="component" value="Unassembled WGS sequence"/>
</dbReference>
<feature type="compositionally biased region" description="Low complexity" evidence="1">
    <location>
        <begin position="106"/>
        <end position="116"/>
    </location>
</feature>
<feature type="region of interest" description="Disordered" evidence="1">
    <location>
        <begin position="101"/>
        <end position="151"/>
    </location>
</feature>